<dbReference type="PRINTS" id="PR00744">
    <property type="entry name" value="GLHYDRLASE37"/>
</dbReference>
<gene>
    <name evidence="1" type="ORF">SAMN04488554_2151</name>
</gene>
<evidence type="ECO:0000313" key="2">
    <source>
        <dbReference type="Proteomes" id="UP000199220"/>
    </source>
</evidence>
<dbReference type="Gene3D" id="1.50.10.10">
    <property type="match status" value="1"/>
</dbReference>
<dbReference type="RefSeq" id="WP_089773155.1">
    <property type="nucleotide sequence ID" value="NZ_FNTX01000002.1"/>
</dbReference>
<dbReference type="InterPro" id="IPR001661">
    <property type="entry name" value="Glyco_hydro_37"/>
</dbReference>
<dbReference type="Proteomes" id="UP000199220">
    <property type="component" value="Unassembled WGS sequence"/>
</dbReference>
<dbReference type="InterPro" id="IPR012341">
    <property type="entry name" value="6hp_glycosidase-like_sf"/>
</dbReference>
<dbReference type="GO" id="GO:0005993">
    <property type="term" value="P:trehalose catabolic process"/>
    <property type="evidence" value="ECO:0007669"/>
    <property type="project" value="TreeGrafter"/>
</dbReference>
<organism evidence="1 2">
    <name type="scientific">Ruania alba</name>
    <dbReference type="NCBI Taxonomy" id="648782"/>
    <lineage>
        <taxon>Bacteria</taxon>
        <taxon>Bacillati</taxon>
        <taxon>Actinomycetota</taxon>
        <taxon>Actinomycetes</taxon>
        <taxon>Micrococcales</taxon>
        <taxon>Ruaniaceae</taxon>
        <taxon>Ruania</taxon>
    </lineage>
</organism>
<accession>A0A1H5KA53</accession>
<dbReference type="InterPro" id="IPR008928">
    <property type="entry name" value="6-hairpin_glycosidase_sf"/>
</dbReference>
<dbReference type="PANTHER" id="PTHR23403:SF1">
    <property type="entry name" value="TREHALASE"/>
    <property type="match status" value="1"/>
</dbReference>
<reference evidence="2" key="1">
    <citation type="submission" date="2016-10" db="EMBL/GenBank/DDBJ databases">
        <authorList>
            <person name="Varghese N."/>
            <person name="Submissions S."/>
        </authorList>
    </citation>
    <scope>NUCLEOTIDE SEQUENCE [LARGE SCALE GENOMIC DNA]</scope>
    <source>
        <strain evidence="2">DSM 21368</strain>
    </source>
</reference>
<dbReference type="SUPFAM" id="SSF48208">
    <property type="entry name" value="Six-hairpin glycosidases"/>
    <property type="match status" value="1"/>
</dbReference>
<keyword evidence="2" id="KW-1185">Reference proteome</keyword>
<evidence type="ECO:0000313" key="1">
    <source>
        <dbReference type="EMBL" id="SEE61397.1"/>
    </source>
</evidence>
<dbReference type="STRING" id="648782.SAMN04488554_2151"/>
<proteinExistence type="predicted"/>
<protein>
    <submittedName>
        <fullName evidence="1">Alpha,alpha-trehalase</fullName>
    </submittedName>
</protein>
<dbReference type="PANTHER" id="PTHR23403">
    <property type="entry name" value="TREHALASE"/>
    <property type="match status" value="1"/>
</dbReference>
<dbReference type="AlphaFoldDB" id="A0A1H5KA53"/>
<dbReference type="Pfam" id="PF01204">
    <property type="entry name" value="Trehalase"/>
    <property type="match status" value="2"/>
</dbReference>
<dbReference type="OrthoDB" id="9759959at2"/>
<sequence>MTAAWRALDAEVRSWWDIDLARADPAACAEDATLLPLPSPYITAGGTHTSDFAEMYGWDTAFINHGLLAHERGDIVAGHIDNHLTMIERYGMVLNGNRSYYLTRSQPPLLADSIAAYIRCTGDEQLVRRAAAALAAEYLDYWCGPEHQTEAGLARAFDRGAPNLRAELAAEAETGLDFTAQYGGDARRCVPLVLNTALVRTARVLAELHQLLNEPAAAEGWHQRAEVRAQAIREHCWAEDFFYEFDISNRRHVPVRTVAAYWTLWAGVATAEQAATLVDALPDFRGPGGLASTDRRYASPHPEFTDLQWQHPAGWAPMQMIAVAGLDAYGYHEHAASIARDFVDLQVRTHAATGSLWERYDVVHDGALPTDLPVERYQVVPMHGWSAAAVAVLGRRAYAPAEGDLR</sequence>
<dbReference type="GO" id="GO:0004555">
    <property type="term" value="F:alpha,alpha-trehalase activity"/>
    <property type="evidence" value="ECO:0007669"/>
    <property type="project" value="InterPro"/>
</dbReference>
<name>A0A1H5KA53_9MICO</name>
<dbReference type="EMBL" id="FNTX01000002">
    <property type="protein sequence ID" value="SEE61397.1"/>
    <property type="molecule type" value="Genomic_DNA"/>
</dbReference>